<keyword evidence="5" id="KW-1185">Reference proteome</keyword>
<reference evidence="4" key="1">
    <citation type="submission" date="2021-01" db="EMBL/GenBank/DDBJ databases">
        <title>Adiantum capillus-veneris genome.</title>
        <authorList>
            <person name="Fang Y."/>
            <person name="Liao Q."/>
        </authorList>
    </citation>
    <scope>NUCLEOTIDE SEQUENCE</scope>
    <source>
        <strain evidence="4">H3</strain>
        <tissue evidence="4">Leaf</tissue>
    </source>
</reference>
<dbReference type="GO" id="GO:0005516">
    <property type="term" value="F:calmodulin binding"/>
    <property type="evidence" value="ECO:0007669"/>
    <property type="project" value="UniProtKB-KW"/>
</dbReference>
<evidence type="ECO:0000313" key="5">
    <source>
        <dbReference type="Proteomes" id="UP000886520"/>
    </source>
</evidence>
<feature type="region of interest" description="Disordered" evidence="3">
    <location>
        <begin position="278"/>
        <end position="337"/>
    </location>
</feature>
<accession>A0A9D4UZC9</accession>
<dbReference type="Proteomes" id="UP000886520">
    <property type="component" value="Chromosome 8"/>
</dbReference>
<evidence type="ECO:0000256" key="3">
    <source>
        <dbReference type="SAM" id="MobiDB-lite"/>
    </source>
</evidence>
<sequence>MVSSRKWFKVILSRKKLDEISADKKPNRWKLWKSFNFIGRKFSHSEREAGKKKGLGGVGKNGMVQQERAAIRIQTAFRVFLAKKALRALKGLLRLQAAITGHDTPKQSSVSLHCIHVFVRVQARIHRQRAGKSGDALGLPEQDAPSLVVDKCRAEPEMEWCNALGTVEEIQAKEQQRQMAAIKRERAIAYAFCNKWKANTKINPGSLFDYELDNSTWVWIWLDEWLNGQTKKPALRGDNKPQNDGARKTTSLTDRTAITHIQKCKSSKVSAENLNGHKVVHTRIGSPSRFRLARSLSSGKGRKSKAMSPKRNHGVQPKKSSVKSKQHHSKDAKPRVL</sequence>
<comment type="caution">
    <text evidence="4">The sequence shown here is derived from an EMBL/GenBank/DDBJ whole genome shotgun (WGS) entry which is preliminary data.</text>
</comment>
<comment type="similarity">
    <text evidence="2">Belongs to the IQD family.</text>
</comment>
<feature type="compositionally biased region" description="Basic residues" evidence="3">
    <location>
        <begin position="300"/>
        <end position="313"/>
    </location>
</feature>
<evidence type="ECO:0000313" key="4">
    <source>
        <dbReference type="EMBL" id="KAI5076182.1"/>
    </source>
</evidence>
<proteinExistence type="inferred from homology"/>
<dbReference type="PANTHER" id="PTHR32295">
    <property type="entry name" value="IQ-DOMAIN 5-RELATED"/>
    <property type="match status" value="1"/>
</dbReference>
<feature type="region of interest" description="Disordered" evidence="3">
    <location>
        <begin position="232"/>
        <end position="254"/>
    </location>
</feature>
<gene>
    <name evidence="4" type="ORF">GOP47_0008247</name>
</gene>
<dbReference type="PANTHER" id="PTHR32295:SF6">
    <property type="entry name" value="PROTEIN IQ-DOMAIN 18"/>
    <property type="match status" value="1"/>
</dbReference>
<dbReference type="PROSITE" id="PS50096">
    <property type="entry name" value="IQ"/>
    <property type="match status" value="1"/>
</dbReference>
<evidence type="ECO:0000256" key="1">
    <source>
        <dbReference type="ARBA" id="ARBA00022860"/>
    </source>
</evidence>
<dbReference type="AlphaFoldDB" id="A0A9D4UZC9"/>
<protein>
    <submittedName>
        <fullName evidence="4">Uncharacterized protein</fullName>
    </submittedName>
</protein>
<evidence type="ECO:0000256" key="2">
    <source>
        <dbReference type="ARBA" id="ARBA00024341"/>
    </source>
</evidence>
<name>A0A9D4UZC9_ADICA</name>
<keyword evidence="1" id="KW-0112">Calmodulin-binding</keyword>
<dbReference type="OrthoDB" id="1923765at2759"/>
<dbReference type="EMBL" id="JABFUD020000008">
    <property type="protein sequence ID" value="KAI5076182.1"/>
    <property type="molecule type" value="Genomic_DNA"/>
</dbReference>
<feature type="compositionally biased region" description="Basic and acidic residues" evidence="3">
    <location>
        <begin position="235"/>
        <end position="247"/>
    </location>
</feature>
<organism evidence="4 5">
    <name type="scientific">Adiantum capillus-veneris</name>
    <name type="common">Maidenhair fern</name>
    <dbReference type="NCBI Taxonomy" id="13818"/>
    <lineage>
        <taxon>Eukaryota</taxon>
        <taxon>Viridiplantae</taxon>
        <taxon>Streptophyta</taxon>
        <taxon>Embryophyta</taxon>
        <taxon>Tracheophyta</taxon>
        <taxon>Polypodiopsida</taxon>
        <taxon>Polypodiidae</taxon>
        <taxon>Polypodiales</taxon>
        <taxon>Pteridineae</taxon>
        <taxon>Pteridaceae</taxon>
        <taxon>Vittarioideae</taxon>
        <taxon>Adiantum</taxon>
    </lineage>
</organism>